<feature type="domain" description="F-box" evidence="11">
    <location>
        <begin position="49"/>
        <end position="94"/>
    </location>
</feature>
<keyword evidence="13" id="KW-1185">Reference proteome</keyword>
<dbReference type="AlphaFoldDB" id="A0AAW0L6S7"/>
<dbReference type="GO" id="GO:0002183">
    <property type="term" value="P:cytoplasmic translational initiation"/>
    <property type="evidence" value="ECO:0007669"/>
    <property type="project" value="TreeGrafter"/>
</dbReference>
<accession>A0AAW0L6S7</accession>
<evidence type="ECO:0000256" key="9">
    <source>
        <dbReference type="ARBA" id="ARBA00046432"/>
    </source>
</evidence>
<evidence type="ECO:0000256" key="7">
    <source>
        <dbReference type="ARBA" id="ARBA00044229"/>
    </source>
</evidence>
<evidence type="ECO:0000256" key="1">
    <source>
        <dbReference type="ARBA" id="ARBA00004514"/>
    </source>
</evidence>
<dbReference type="SMART" id="SM00612">
    <property type="entry name" value="Kelch"/>
    <property type="match status" value="1"/>
</dbReference>
<reference evidence="12 13" key="1">
    <citation type="journal article" date="2018" name="Sci. Data">
        <title>The draft genome sequence of cork oak.</title>
        <authorList>
            <person name="Ramos A.M."/>
            <person name="Usie A."/>
            <person name="Barbosa P."/>
            <person name="Barros P.M."/>
            <person name="Capote T."/>
            <person name="Chaves I."/>
            <person name="Simoes F."/>
            <person name="Abreu I."/>
            <person name="Carrasquinho I."/>
            <person name="Faro C."/>
            <person name="Guimaraes J.B."/>
            <person name="Mendonca D."/>
            <person name="Nobrega F."/>
            <person name="Rodrigues L."/>
            <person name="Saibo N.J.M."/>
            <person name="Varela M.C."/>
            <person name="Egas C."/>
            <person name="Matos J."/>
            <person name="Miguel C.M."/>
            <person name="Oliveira M.M."/>
            <person name="Ricardo C.P."/>
            <person name="Goncalves S."/>
        </authorList>
    </citation>
    <scope>NUCLEOTIDE SEQUENCE [LARGE SCALE GENOMIC DNA]</scope>
    <source>
        <strain evidence="13">cv. HL8</strain>
    </source>
</reference>
<dbReference type="GO" id="GO:0003743">
    <property type="term" value="F:translation initiation factor activity"/>
    <property type="evidence" value="ECO:0007669"/>
    <property type="project" value="UniProtKB-KW"/>
</dbReference>
<keyword evidence="5" id="KW-0648">Protein biosynthesis</keyword>
<dbReference type="InterPro" id="IPR001810">
    <property type="entry name" value="F-box_dom"/>
</dbReference>
<dbReference type="Gene3D" id="2.120.10.80">
    <property type="entry name" value="Kelch-type beta propeller"/>
    <property type="match status" value="1"/>
</dbReference>
<dbReference type="GO" id="GO:0005085">
    <property type="term" value="F:guanyl-nucleotide exchange factor activity"/>
    <property type="evidence" value="ECO:0007669"/>
    <property type="project" value="TreeGrafter"/>
</dbReference>
<sequence>MSESCNSRHFSWLMKSCFPNPNHTNNSLTQIQTQTQTQTQTQIHVHSYSSTLSSLPDDLLLECLSRVPPPSLQSLSSVCRRWARLLDSPSFLDLRRRHGRIHTTVFAVSATDFGLYAASLRFEGDVDGVCNWKVSLFLANDAVSLGNFHGLLSHARLSAVGSKIFIIGRNAMVRYDTWSGTVVARSAMLFPRKKFATAVVSGKIYAAGGGSRTDAVEEYDPDTDTWRVVCQAPRRRYGCIGTSVDGVFYVIGGLKIGGAAVGTEPPRAAANAEAHVYASSMDLYDVEARAWLRSRAVPGGGCVVAACSAAGHVYVLASHAVELSFWKFDARRKKTTTQNNNNSTAVTNGGFGEWCRLKSPPLPAQVRLDSTVRFSCVGVENKVVLVQVTGCIDDLLRRSGRSLRGLREGLVLVYDSVGGEWSRGPDVPEEVPKALLPVANRPVLSYVLEHLEQSNLKDLIVEVPKALLPVANRPVLSYVLEHLEQSNLKDLIVVVEGQEAAALVGNWISGAYVDRLHVEVAAVPEDVGTAGSLRAIAHHLTAKDIMVVSGDLVSDVPPGAVAAAHRRHDAVVTAMLSSAPVSGPSESGSSTGKDKTKKPGRYNIIGLDPTRQFLLYIATGAEVEKDIRIQKSVLRAVGQMEIRADLMDAHLYAFKRSVLQEVLDQKDTFHSLKQDVLPYLVRSQLKSEVLLNGAPQAEENGNQKVNSQSNQVTLSGILANASTPSFHQLSGLGTNGSTQRTHKCCVYIADNSKYCVRLNSIQAFCDINRDVIGEASRLSGYSFSPQNNIIHPSAELGLKTTVANSVIMNHVTIGDGCSIQGSVICSNVQLQERVNLKDCQVGAGFVVTAGSDCKGEALAKKEK</sequence>
<dbReference type="SUPFAM" id="SSF81383">
    <property type="entry name" value="F-box domain"/>
    <property type="match status" value="1"/>
</dbReference>
<dbReference type="GO" id="GO:0005829">
    <property type="term" value="C:cytosol"/>
    <property type="evidence" value="ECO:0007669"/>
    <property type="project" value="UniProtKB-SubCell"/>
</dbReference>
<evidence type="ECO:0000313" key="13">
    <source>
        <dbReference type="Proteomes" id="UP000237347"/>
    </source>
</evidence>
<dbReference type="Gene3D" id="1.20.1280.50">
    <property type="match status" value="1"/>
</dbReference>
<dbReference type="EMBL" id="PKMF04000142">
    <property type="protein sequence ID" value="KAK7847400.1"/>
    <property type="molecule type" value="Genomic_DNA"/>
</dbReference>
<protein>
    <recommendedName>
        <fullName evidence="6">Translation initiation factor eIF2B subunit gamma</fullName>
    </recommendedName>
    <alternativeName>
        <fullName evidence="7">eIF2B GDP-GTP exchange factor subunit gamma</fullName>
    </alternativeName>
</protein>
<organism evidence="12 13">
    <name type="scientific">Quercus suber</name>
    <name type="common">Cork oak</name>
    <dbReference type="NCBI Taxonomy" id="58331"/>
    <lineage>
        <taxon>Eukaryota</taxon>
        <taxon>Viridiplantae</taxon>
        <taxon>Streptophyta</taxon>
        <taxon>Embryophyta</taxon>
        <taxon>Tracheophyta</taxon>
        <taxon>Spermatophyta</taxon>
        <taxon>Magnoliopsida</taxon>
        <taxon>eudicotyledons</taxon>
        <taxon>Gunneridae</taxon>
        <taxon>Pentapetalae</taxon>
        <taxon>rosids</taxon>
        <taxon>fabids</taxon>
        <taxon>Fagales</taxon>
        <taxon>Fagaceae</taxon>
        <taxon>Quercus</taxon>
    </lineage>
</organism>
<comment type="function">
    <text evidence="8">Acts as a component of the translation initiation factor 2B (eIF2B) complex, which catalyzes the exchange of GDP for GTP on the eukaryotic initiation factor 2 (eIF2) complex gamma subunit. Its guanine nucleotide exchange factor activity is repressed when bound to eIF2 complex phosphorylated on the alpha subunit, thereby limiting the amount of methionyl-initiator methionine tRNA available to the ribosome and consequently global translation is repressed.</text>
</comment>
<dbReference type="PANTHER" id="PTHR45989:SF1">
    <property type="entry name" value="TRANSLATION INITIATION FACTOR EIF-2B SUBUNIT GAMMA"/>
    <property type="match status" value="1"/>
</dbReference>
<evidence type="ECO:0000256" key="3">
    <source>
        <dbReference type="ARBA" id="ARBA00022490"/>
    </source>
</evidence>
<comment type="subcellular location">
    <subcellularLocation>
        <location evidence="1">Cytoplasm</location>
        <location evidence="1">Cytosol</location>
    </subcellularLocation>
</comment>
<dbReference type="Pfam" id="PF00646">
    <property type="entry name" value="F-box"/>
    <property type="match status" value="1"/>
</dbReference>
<keyword evidence="3" id="KW-0963">Cytoplasm</keyword>
<dbReference type="Pfam" id="PF01344">
    <property type="entry name" value="Kelch_1"/>
    <property type="match status" value="1"/>
</dbReference>
<dbReference type="Proteomes" id="UP000237347">
    <property type="component" value="Unassembled WGS sequence"/>
</dbReference>
<proteinExistence type="inferred from homology"/>
<evidence type="ECO:0000256" key="2">
    <source>
        <dbReference type="ARBA" id="ARBA00007878"/>
    </source>
</evidence>
<evidence type="ECO:0000259" key="11">
    <source>
        <dbReference type="PROSITE" id="PS50181"/>
    </source>
</evidence>
<comment type="similarity">
    <text evidence="2">Belongs to the eIF-2B gamma/epsilon subunits family.</text>
</comment>
<evidence type="ECO:0000313" key="12">
    <source>
        <dbReference type="EMBL" id="KAK7847400.1"/>
    </source>
</evidence>
<dbReference type="PANTHER" id="PTHR45989">
    <property type="entry name" value="TRANSLATION INITIATION FACTOR EIF-2B SUBUNIT GAMMA"/>
    <property type="match status" value="1"/>
</dbReference>
<evidence type="ECO:0000256" key="5">
    <source>
        <dbReference type="ARBA" id="ARBA00022917"/>
    </source>
</evidence>
<feature type="region of interest" description="Disordered" evidence="10">
    <location>
        <begin position="578"/>
        <end position="600"/>
    </location>
</feature>
<gene>
    <name evidence="12" type="ORF">CFP56_006709</name>
</gene>
<dbReference type="GO" id="GO:0005851">
    <property type="term" value="C:eukaryotic translation initiation factor 2B complex"/>
    <property type="evidence" value="ECO:0007669"/>
    <property type="project" value="TreeGrafter"/>
</dbReference>
<dbReference type="InterPro" id="IPR006652">
    <property type="entry name" value="Kelch_1"/>
</dbReference>
<dbReference type="SUPFAM" id="SSF117281">
    <property type="entry name" value="Kelch motif"/>
    <property type="match status" value="1"/>
</dbReference>
<dbReference type="SUPFAM" id="SSF53448">
    <property type="entry name" value="Nucleotide-diphospho-sugar transferases"/>
    <property type="match status" value="1"/>
</dbReference>
<name>A0AAW0L6S7_QUESU</name>
<keyword evidence="4" id="KW-0396">Initiation factor</keyword>
<dbReference type="InterPro" id="IPR015915">
    <property type="entry name" value="Kelch-typ_b-propeller"/>
</dbReference>
<comment type="caution">
    <text evidence="12">The sequence shown here is derived from an EMBL/GenBank/DDBJ whole genome shotgun (WGS) entry which is preliminary data.</text>
</comment>
<dbReference type="SMART" id="SM00256">
    <property type="entry name" value="FBOX"/>
    <property type="match status" value="1"/>
</dbReference>
<dbReference type="Gene3D" id="3.90.550.10">
    <property type="entry name" value="Spore Coat Polysaccharide Biosynthesis Protein SpsA, Chain A"/>
    <property type="match status" value="2"/>
</dbReference>
<evidence type="ECO:0000256" key="8">
    <source>
        <dbReference type="ARBA" id="ARBA00045373"/>
    </source>
</evidence>
<dbReference type="PROSITE" id="PS50181">
    <property type="entry name" value="FBOX"/>
    <property type="match status" value="1"/>
</dbReference>
<dbReference type="Pfam" id="PF00483">
    <property type="entry name" value="NTP_transferase"/>
    <property type="match status" value="1"/>
</dbReference>
<dbReference type="InterPro" id="IPR051960">
    <property type="entry name" value="eIF2B_gamma"/>
</dbReference>
<dbReference type="InterPro" id="IPR005835">
    <property type="entry name" value="NTP_transferase_dom"/>
</dbReference>
<dbReference type="InterPro" id="IPR029044">
    <property type="entry name" value="Nucleotide-diphossugar_trans"/>
</dbReference>
<evidence type="ECO:0000256" key="6">
    <source>
        <dbReference type="ARBA" id="ARBA00044196"/>
    </source>
</evidence>
<comment type="subunit">
    <text evidence="9">Component of the translation initiation factor 2B (eIF2B) complex which is a heterodecamer of two sets of five different subunits: alpha, beta, gamma, delta and epsilon. Subunits alpha, beta and delta comprise a regulatory subcomplex and subunits epsilon and gamma comprise a catalytic subcomplex. Within the complex, the hexameric regulatory complex resides at the center, with the two heterodimeric catalytic subcomplexes bound on opposite sides.</text>
</comment>
<dbReference type="InterPro" id="IPR036047">
    <property type="entry name" value="F-box-like_dom_sf"/>
</dbReference>
<evidence type="ECO:0000256" key="4">
    <source>
        <dbReference type="ARBA" id="ARBA00022540"/>
    </source>
</evidence>
<evidence type="ECO:0000256" key="10">
    <source>
        <dbReference type="SAM" id="MobiDB-lite"/>
    </source>
</evidence>
<dbReference type="Gene3D" id="2.160.10.10">
    <property type="entry name" value="Hexapeptide repeat proteins"/>
    <property type="match status" value="1"/>
</dbReference>